<dbReference type="PANTHER" id="PTHR33938">
    <property type="entry name" value="FERULOYL ESTERASE B-RELATED"/>
    <property type="match status" value="1"/>
</dbReference>
<dbReference type="Proteomes" id="UP001276659">
    <property type="component" value="Unassembled WGS sequence"/>
</dbReference>
<evidence type="ECO:0000256" key="2">
    <source>
        <dbReference type="ARBA" id="ARBA00022651"/>
    </source>
</evidence>
<keyword evidence="2" id="KW-0119">Carbohydrate metabolism</keyword>
<evidence type="ECO:0000256" key="5">
    <source>
        <dbReference type="ARBA" id="ARBA00023157"/>
    </source>
</evidence>
<dbReference type="EMBL" id="JASNWA010000007">
    <property type="protein sequence ID" value="KAK3172726.1"/>
    <property type="molecule type" value="Genomic_DNA"/>
</dbReference>
<name>A0AAD9Z770_9LECA</name>
<dbReference type="PANTHER" id="PTHR33938:SF15">
    <property type="entry name" value="FERULOYL ESTERASE B-RELATED"/>
    <property type="match status" value="1"/>
</dbReference>
<keyword evidence="3" id="KW-0732">Signal</keyword>
<proteinExistence type="inferred from homology"/>
<accession>A0AAD9Z770</accession>
<dbReference type="GO" id="GO:0045493">
    <property type="term" value="P:xylan catabolic process"/>
    <property type="evidence" value="ECO:0007669"/>
    <property type="project" value="UniProtKB-KW"/>
</dbReference>
<evidence type="ECO:0000256" key="3">
    <source>
        <dbReference type="ARBA" id="ARBA00022729"/>
    </source>
</evidence>
<dbReference type="InterPro" id="IPR011118">
    <property type="entry name" value="Tannase/feruloyl_esterase"/>
</dbReference>
<gene>
    <name evidence="8" type="primary">FAEB2</name>
    <name evidence="8" type="ORF">OEA41_006050</name>
</gene>
<dbReference type="Pfam" id="PF07519">
    <property type="entry name" value="Tannase"/>
    <property type="match status" value="1"/>
</dbReference>
<comment type="caution">
    <text evidence="8">The sequence shown here is derived from an EMBL/GenBank/DDBJ whole genome shotgun (WGS) entry which is preliminary data.</text>
</comment>
<comment type="catalytic activity">
    <reaction evidence="6">
        <text>feruloyl-polysaccharide + H2O = ferulate + polysaccharide.</text>
        <dbReference type="EC" id="3.1.1.73"/>
    </reaction>
</comment>
<keyword evidence="1" id="KW-0719">Serine esterase</keyword>
<keyword evidence="2" id="KW-0858">Xylan degradation</keyword>
<evidence type="ECO:0000256" key="6">
    <source>
        <dbReference type="ARBA" id="ARBA00034075"/>
    </source>
</evidence>
<keyword evidence="5" id="KW-1015">Disulfide bond</keyword>
<organism evidence="8 9">
    <name type="scientific">Lepraria neglecta</name>
    <dbReference type="NCBI Taxonomy" id="209136"/>
    <lineage>
        <taxon>Eukaryota</taxon>
        <taxon>Fungi</taxon>
        <taxon>Dikarya</taxon>
        <taxon>Ascomycota</taxon>
        <taxon>Pezizomycotina</taxon>
        <taxon>Lecanoromycetes</taxon>
        <taxon>OSLEUM clade</taxon>
        <taxon>Lecanoromycetidae</taxon>
        <taxon>Lecanorales</taxon>
        <taxon>Lecanorineae</taxon>
        <taxon>Stereocaulaceae</taxon>
        <taxon>Lepraria</taxon>
    </lineage>
</organism>
<protein>
    <recommendedName>
        <fullName evidence="7">Carboxylic ester hydrolase</fullName>
        <ecNumber evidence="7">3.1.1.-</ecNumber>
    </recommendedName>
</protein>
<keyword evidence="9" id="KW-1185">Reference proteome</keyword>
<evidence type="ECO:0000313" key="8">
    <source>
        <dbReference type="EMBL" id="KAK3172726.1"/>
    </source>
</evidence>
<evidence type="ECO:0000313" key="9">
    <source>
        <dbReference type="Proteomes" id="UP001276659"/>
    </source>
</evidence>
<comment type="similarity">
    <text evidence="7">Belongs to the tannase family.</text>
</comment>
<keyword evidence="4 7" id="KW-0378">Hydrolase</keyword>
<evidence type="ECO:0000256" key="7">
    <source>
        <dbReference type="RuleBase" id="RU361238"/>
    </source>
</evidence>
<dbReference type="EC" id="3.1.1.-" evidence="7"/>
<evidence type="ECO:0000256" key="4">
    <source>
        <dbReference type="ARBA" id="ARBA00022801"/>
    </source>
</evidence>
<dbReference type="AlphaFoldDB" id="A0AAD9Z770"/>
<sequence>MVREIFSPLYGEDGNLIYPAMQPGSEILAAEKLYAGKPFSYSESWFKYVVYDPSWDAAHFNIHDAAVAEALNPSNIRTWPDNLFDFQHKGGKMIIFHGGQDNQITSFNTERFYNFLSRGMQASSYELDAFIRFFRVPGMFHCNSGPGGWVIGQGGGASAAGVPFASANNVLAALVQWVENGTGVEDIVGTKFVNDSVNLGVAFQHRHCK</sequence>
<dbReference type="GO" id="GO:0030600">
    <property type="term" value="F:feruloyl esterase activity"/>
    <property type="evidence" value="ECO:0007669"/>
    <property type="project" value="UniProtKB-EC"/>
</dbReference>
<reference evidence="8" key="1">
    <citation type="submission" date="2022-11" db="EMBL/GenBank/DDBJ databases">
        <title>Chromosomal genome sequence assembly and mating type (MAT) locus characterization of the leprose asexual lichenized fungus Lepraria neglecta (Nyl.) Erichsen.</title>
        <authorList>
            <person name="Allen J.L."/>
            <person name="Pfeffer B."/>
        </authorList>
    </citation>
    <scope>NUCLEOTIDE SEQUENCE</scope>
    <source>
        <strain evidence="8">Allen 5258</strain>
    </source>
</reference>
<keyword evidence="2" id="KW-0624">Polysaccharide degradation</keyword>
<evidence type="ECO:0000256" key="1">
    <source>
        <dbReference type="ARBA" id="ARBA00022487"/>
    </source>
</evidence>